<gene>
    <name evidence="1" type="ORF">TM448A01278_0007</name>
</gene>
<name>A0A6H1ZP29_9ZZZZ</name>
<dbReference type="EMBL" id="MT144126">
    <property type="protein sequence ID" value="QJA49239.1"/>
    <property type="molecule type" value="Genomic_DNA"/>
</dbReference>
<dbReference type="AlphaFoldDB" id="A0A6H1ZP29"/>
<proteinExistence type="predicted"/>
<evidence type="ECO:0000313" key="1">
    <source>
        <dbReference type="EMBL" id="QJA49239.1"/>
    </source>
</evidence>
<reference evidence="1" key="1">
    <citation type="submission" date="2020-03" db="EMBL/GenBank/DDBJ databases">
        <title>The deep terrestrial virosphere.</title>
        <authorList>
            <person name="Holmfeldt K."/>
            <person name="Nilsson E."/>
            <person name="Simone D."/>
            <person name="Lopez-Fernandez M."/>
            <person name="Wu X."/>
            <person name="de Brujin I."/>
            <person name="Lundin D."/>
            <person name="Andersson A."/>
            <person name="Bertilsson S."/>
            <person name="Dopson M."/>
        </authorList>
    </citation>
    <scope>NUCLEOTIDE SEQUENCE</scope>
    <source>
        <strain evidence="1">TM448A01278</strain>
    </source>
</reference>
<protein>
    <recommendedName>
        <fullName evidence="2">Lectin/glucanase superfamily protein</fullName>
    </recommendedName>
</protein>
<accession>A0A6H1ZP29</accession>
<dbReference type="Gene3D" id="2.60.120.200">
    <property type="match status" value="1"/>
</dbReference>
<sequence length="380" mass="40789">MSYLNICGFEIGDSSVCAATVGTLTFNWAYPPSGNERNGYGYVDVDGSLGGNHNFILSSYTQNIGVPTTFSADTIYVGAGVQLKAAPSGTVQLMGGRNSITKIKGNVHVNADRTLSVYTGSTSVAGGSTVLALNTWYYIEFKTQQGAAGAYELRINGVTELSGTANFAVGNYWDVVFGNYSLTLNTYRFWFDDIYINDANFCPGIPSIDLLFANSNGTYTGWLGALGSLKVTKIQDHPPDGDTTFLYSSTNGSVYTMLTTSDFVFAAATDSVPVIKYHHVVRVASGGAPAFRYISRSGTSDNMTDTDDNPGAGYLTRCRLWETDWDTSLPWTVSTATSSETGVYDNSGASCTLRVTHLSGEMLYYTPAVSRAKYTPHAGI</sequence>
<evidence type="ECO:0008006" key="2">
    <source>
        <dbReference type="Google" id="ProtNLM"/>
    </source>
</evidence>
<organism evidence="1">
    <name type="scientific">viral metagenome</name>
    <dbReference type="NCBI Taxonomy" id="1070528"/>
    <lineage>
        <taxon>unclassified sequences</taxon>
        <taxon>metagenomes</taxon>
        <taxon>organismal metagenomes</taxon>
    </lineage>
</organism>